<dbReference type="Proteomes" id="UP000234905">
    <property type="component" value="Unassembled WGS sequence"/>
</dbReference>
<evidence type="ECO:0000313" key="1">
    <source>
        <dbReference type="EMBL" id="PKZ59701.1"/>
    </source>
</evidence>
<organism evidence="1 2">
    <name type="scientific">Gardnerella vaginalis</name>
    <dbReference type="NCBI Taxonomy" id="2702"/>
    <lineage>
        <taxon>Bacteria</taxon>
        <taxon>Bacillati</taxon>
        <taxon>Actinomycetota</taxon>
        <taxon>Actinomycetes</taxon>
        <taxon>Bifidobacteriales</taxon>
        <taxon>Bifidobacteriaceae</taxon>
        <taxon>Gardnerella</taxon>
    </lineage>
</organism>
<name>A0AAP8IT96_GARVA</name>
<reference evidence="1 2" key="1">
    <citation type="submission" date="2017-12" db="EMBL/GenBank/DDBJ databases">
        <title>Phylogenetic diversity of female urinary microbiome.</title>
        <authorList>
            <person name="Thomas-White K."/>
            <person name="Wolfe A.J."/>
        </authorList>
    </citation>
    <scope>NUCLEOTIDE SEQUENCE [LARGE SCALE GENOMIC DNA]</scope>
    <source>
        <strain evidence="1 2">UMB0682</strain>
    </source>
</reference>
<dbReference type="EMBL" id="PKJN01000002">
    <property type="protein sequence ID" value="PKZ59701.1"/>
    <property type="molecule type" value="Genomic_DNA"/>
</dbReference>
<protein>
    <submittedName>
        <fullName evidence="1">Uncharacterized protein</fullName>
    </submittedName>
</protein>
<proteinExistence type="predicted"/>
<gene>
    <name evidence="1" type="ORF">CYJ61_05320</name>
</gene>
<sequence>MLTAIICCLVNFNSIALQTLSIYCLKNTSFALLHTLHQALLPHHKTLAVLLVVKGGCCLVGTNIRAVRFEIFRTERGERQSRRLLIRQGKKKNRKISAIKRGY</sequence>
<comment type="caution">
    <text evidence="1">The sequence shown here is derived from an EMBL/GenBank/DDBJ whole genome shotgun (WGS) entry which is preliminary data.</text>
</comment>
<evidence type="ECO:0000313" key="2">
    <source>
        <dbReference type="Proteomes" id="UP000234905"/>
    </source>
</evidence>
<dbReference type="AlphaFoldDB" id="A0AAP8IT96"/>
<accession>A0AAP8IT96</accession>